<sequence>MITAEILSMKIPSQDLKRQYKSIQNEIDAVVLEVLAQQSFILGPYVESFENSMANYCGAKYAIGVSSGTDALLLALMACGIKSGDEVITTPFTFFATAGSIARLGALPVFVDIDPATYNIDVSKIASAVSGKTKALLPVHLFGQCAEMDAILEMAQTKGLYVIEDAAQAIGAFYKGKQAGTMGDAGCFSFYPSKNLGAYGDGGLVTANDDEMGALIKALRVHGSNTRYYHEYVGINGRLDALQAAILHTKLKHLNEWSEKRRTVATYYDEHLRGMPVRLPEIMNGNTHIYHQYVIATPKRDLLKEHLSEQGIETVIYYPVPLHLQKCFAYLGYKPGDLPVSEKAADEVLALPVFPEITREEQDFVIEQIKDFFTRK</sequence>
<dbReference type="CDD" id="cd00616">
    <property type="entry name" value="AHBA_syn"/>
    <property type="match status" value="1"/>
</dbReference>
<dbReference type="PIRSF" id="PIRSF000390">
    <property type="entry name" value="PLP_StrS"/>
    <property type="match status" value="1"/>
</dbReference>
<reference evidence="8" key="3">
    <citation type="submission" date="2017-10" db="EMBL/GenBank/DDBJ databases">
        <authorList>
            <person name="Frank J."/>
        </authorList>
    </citation>
    <scope>NUCLEOTIDE SEQUENCE [LARGE SCALE GENOMIC DNA]</scope>
</reference>
<dbReference type="AlphaFoldDB" id="Q1PV37"/>
<dbReference type="Pfam" id="PF01041">
    <property type="entry name" value="DegT_DnrJ_EryC1"/>
    <property type="match status" value="1"/>
</dbReference>
<organism evidence="6">
    <name type="scientific">Kuenenia stuttgartiensis</name>
    <dbReference type="NCBI Taxonomy" id="174633"/>
    <lineage>
        <taxon>Bacteria</taxon>
        <taxon>Pseudomonadati</taxon>
        <taxon>Planctomycetota</taxon>
        <taxon>Candidatus Brocadiia</taxon>
        <taxon>Candidatus Brocadiales</taxon>
        <taxon>Candidatus Brocadiaceae</taxon>
        <taxon>Candidatus Kuenenia</taxon>
    </lineage>
</organism>
<evidence type="ECO:0000256" key="3">
    <source>
        <dbReference type="PIRSR" id="PIRSR000390-1"/>
    </source>
</evidence>
<dbReference type="InterPro" id="IPR015424">
    <property type="entry name" value="PyrdxlP-dep_Trfase"/>
</dbReference>
<evidence type="ECO:0000313" key="8">
    <source>
        <dbReference type="Proteomes" id="UP000221734"/>
    </source>
</evidence>
<feature type="modified residue" description="N6-(pyridoxal phosphate)lysine" evidence="4">
    <location>
        <position position="194"/>
    </location>
</feature>
<dbReference type="InterPro" id="IPR000653">
    <property type="entry name" value="DegT/StrS_aminotransferase"/>
</dbReference>
<dbReference type="EMBL" id="CT573073">
    <property type="protein sequence ID" value="CAJ71093.1"/>
    <property type="molecule type" value="Genomic_DNA"/>
</dbReference>
<dbReference type="InterPro" id="IPR015421">
    <property type="entry name" value="PyrdxlP-dep_Trfase_major"/>
</dbReference>
<keyword evidence="6" id="KW-0032">Aminotransferase</keyword>
<dbReference type="EMBL" id="LT934425">
    <property type="protein sequence ID" value="SOH04555.1"/>
    <property type="molecule type" value="Genomic_DNA"/>
</dbReference>
<dbReference type="Proteomes" id="UP000221734">
    <property type="component" value="Chromosome Kuenenia_stuttgartiensis_MBR1"/>
</dbReference>
<feature type="active site" description="Proton acceptor" evidence="3">
    <location>
        <position position="194"/>
    </location>
</feature>
<reference evidence="7" key="4">
    <citation type="submission" date="2017-10" db="EMBL/GenBank/DDBJ databases">
        <authorList>
            <person name="Banno H."/>
            <person name="Chua N.-H."/>
        </authorList>
    </citation>
    <scope>NUCLEOTIDE SEQUENCE [LARGE SCALE GENOMIC DNA]</scope>
    <source>
        <strain evidence="7">Kuenenia_mbr1_ru-nijmegen</strain>
    </source>
</reference>
<keyword evidence="1 4" id="KW-0663">Pyridoxal phosphate</keyword>
<gene>
    <name evidence="6" type="primary">degT</name>
    <name evidence="7" type="ORF">KSMBR1_2058</name>
    <name evidence="6" type="ORF">kustc0348</name>
</gene>
<dbReference type="EC" id="2.6.1.-" evidence="6"/>
<accession>Q1PV37</accession>
<protein>
    <submittedName>
        <fullName evidence="6">Strongly similar to pleiotrophic regulatory protein DegT</fullName>
        <ecNumber evidence="6">2.6.1.-</ecNumber>
    </submittedName>
</protein>
<evidence type="ECO:0000256" key="4">
    <source>
        <dbReference type="PIRSR" id="PIRSR000390-2"/>
    </source>
</evidence>
<dbReference type="KEGG" id="kst:KSMBR1_2058"/>
<dbReference type="GO" id="GO:0030170">
    <property type="term" value="F:pyridoxal phosphate binding"/>
    <property type="evidence" value="ECO:0007669"/>
    <property type="project" value="TreeGrafter"/>
</dbReference>
<keyword evidence="8" id="KW-1185">Reference proteome</keyword>
<evidence type="ECO:0000313" key="6">
    <source>
        <dbReference type="EMBL" id="CAJ71093.1"/>
    </source>
</evidence>
<keyword evidence="6" id="KW-0808">Transferase</keyword>
<evidence type="ECO:0000256" key="5">
    <source>
        <dbReference type="RuleBase" id="RU004508"/>
    </source>
</evidence>
<evidence type="ECO:0000256" key="2">
    <source>
        <dbReference type="ARBA" id="ARBA00037999"/>
    </source>
</evidence>
<reference evidence="6" key="1">
    <citation type="journal article" date="2006" name="Nature">
        <title>Deciphering the evolution and metabolism of an anammox bacterium from a community genome.</title>
        <authorList>
            <person name="Strous M."/>
            <person name="Pelletier E."/>
            <person name="Mangenot S."/>
            <person name="Rattei T."/>
            <person name="Lehner A."/>
            <person name="Taylor M.W."/>
            <person name="Horn M."/>
            <person name="Daims H."/>
            <person name="Bartol-Mavel D."/>
            <person name="Wincker P."/>
            <person name="Barbe V."/>
            <person name="Fonknechten N."/>
            <person name="Vallenet D."/>
            <person name="Segurens B."/>
            <person name="Schenowitz-Truong C."/>
            <person name="Medigue C."/>
            <person name="Collingro A."/>
            <person name="Snel B."/>
            <person name="Dutilh B.E."/>
            <person name="OpDenCamp H.J.M."/>
            <person name="vanDerDrift C."/>
            <person name="Cirpus I."/>
            <person name="vanDePas-Schoonen K.T."/>
            <person name="Harhangi H.R."/>
            <person name="vanNiftrik L."/>
            <person name="Schmid M."/>
            <person name="Keltjens J."/>
            <person name="vanDeVossenberg J."/>
            <person name="Kartal B."/>
            <person name="Meier H."/>
            <person name="Frishman D."/>
            <person name="Huynen M.A."/>
            <person name="Mewes H."/>
            <person name="Weissenbach J."/>
            <person name="Jetten M.S.M."/>
            <person name="Wagner M."/>
            <person name="LePaslier D."/>
        </authorList>
    </citation>
    <scope>NUCLEOTIDE SEQUENCE</scope>
</reference>
<proteinExistence type="inferred from homology"/>
<dbReference type="GO" id="GO:0008483">
    <property type="term" value="F:transaminase activity"/>
    <property type="evidence" value="ECO:0007669"/>
    <property type="project" value="UniProtKB-KW"/>
</dbReference>
<name>Q1PV37_KUEST</name>
<dbReference type="Gene3D" id="3.90.1150.10">
    <property type="entry name" value="Aspartate Aminotransferase, domain 1"/>
    <property type="match status" value="1"/>
</dbReference>
<dbReference type="PANTHER" id="PTHR30244:SF36">
    <property type="entry name" value="3-OXO-GLUCOSE-6-PHOSPHATE:GLUTAMATE AMINOTRANSFERASE"/>
    <property type="match status" value="1"/>
</dbReference>
<comment type="similarity">
    <text evidence="2 5">Belongs to the DegT/DnrJ/EryC1 family.</text>
</comment>
<reference evidence="6" key="2">
    <citation type="submission" date="2006-01" db="EMBL/GenBank/DDBJ databases">
        <authorList>
            <person name="Genoscope"/>
        </authorList>
    </citation>
    <scope>NUCLEOTIDE SEQUENCE</scope>
</reference>
<evidence type="ECO:0000256" key="1">
    <source>
        <dbReference type="ARBA" id="ARBA00022898"/>
    </source>
</evidence>
<dbReference type="InterPro" id="IPR015422">
    <property type="entry name" value="PyrdxlP-dep_Trfase_small"/>
</dbReference>
<evidence type="ECO:0000313" key="7">
    <source>
        <dbReference type="EMBL" id="SOH04555.1"/>
    </source>
</evidence>
<dbReference type="Gene3D" id="3.40.640.10">
    <property type="entry name" value="Type I PLP-dependent aspartate aminotransferase-like (Major domain)"/>
    <property type="match status" value="1"/>
</dbReference>
<dbReference type="SUPFAM" id="SSF53383">
    <property type="entry name" value="PLP-dependent transferases"/>
    <property type="match status" value="1"/>
</dbReference>
<dbReference type="PANTHER" id="PTHR30244">
    <property type="entry name" value="TRANSAMINASE"/>
    <property type="match status" value="1"/>
</dbReference>
<dbReference type="FunFam" id="3.40.640.10:FF:000089">
    <property type="entry name" value="Aminotransferase, DegT/DnrJ/EryC1/StrS family"/>
    <property type="match status" value="1"/>
</dbReference>
<dbReference type="GO" id="GO:0000271">
    <property type="term" value="P:polysaccharide biosynthetic process"/>
    <property type="evidence" value="ECO:0007669"/>
    <property type="project" value="TreeGrafter"/>
</dbReference>